<keyword evidence="2" id="KW-1185">Reference proteome</keyword>
<dbReference type="KEGG" id="tse:THMIRHAS_24850"/>
<evidence type="ECO:0000313" key="2">
    <source>
        <dbReference type="Proteomes" id="UP000501726"/>
    </source>
</evidence>
<sequence length="101" mass="11462">MLPGNGNFRNIVKDTNITSDEALERFDLNLNQLCTCGIPAEEMEYKMKELSTLSAWLQEALEKGETMQSLQPRASKLAKLAFELGCCREEVEVLMTIYPKM</sequence>
<gene>
    <name evidence="1" type="ORF">THMIRHAS_24850</name>
</gene>
<reference evidence="2" key="1">
    <citation type="submission" date="2019-11" db="EMBL/GenBank/DDBJ databases">
        <title>Isolation and characterization of two novel species in the genus Thiomicrorhabdus.</title>
        <authorList>
            <person name="Mochizuki J."/>
            <person name="Kojima H."/>
            <person name="Fukui M."/>
        </authorList>
    </citation>
    <scope>NUCLEOTIDE SEQUENCE [LARGE SCALE GENOMIC DNA]</scope>
    <source>
        <strain evidence="2">aks77</strain>
    </source>
</reference>
<dbReference type="AlphaFoldDB" id="A0A6F8PY86"/>
<protein>
    <submittedName>
        <fullName evidence="1">Uncharacterized protein</fullName>
    </submittedName>
</protein>
<dbReference type="Proteomes" id="UP000501726">
    <property type="component" value="Chromosome"/>
</dbReference>
<name>A0A6F8PY86_9GAMM</name>
<dbReference type="EMBL" id="AP021889">
    <property type="protein sequence ID" value="BBP47112.1"/>
    <property type="molecule type" value="Genomic_DNA"/>
</dbReference>
<evidence type="ECO:0000313" key="1">
    <source>
        <dbReference type="EMBL" id="BBP47112.1"/>
    </source>
</evidence>
<dbReference type="RefSeq" id="WP_173274176.1">
    <property type="nucleotide sequence ID" value="NZ_AP021889.1"/>
</dbReference>
<accession>A0A6F8PY86</accession>
<proteinExistence type="predicted"/>
<organism evidence="1 2">
    <name type="scientific">Thiosulfatimonas sediminis</name>
    <dbReference type="NCBI Taxonomy" id="2675054"/>
    <lineage>
        <taxon>Bacteria</taxon>
        <taxon>Pseudomonadati</taxon>
        <taxon>Pseudomonadota</taxon>
        <taxon>Gammaproteobacteria</taxon>
        <taxon>Thiotrichales</taxon>
        <taxon>Piscirickettsiaceae</taxon>
        <taxon>Thiosulfatimonas</taxon>
    </lineage>
</organism>